<protein>
    <submittedName>
        <fullName evidence="9">Flagellar transcriptional regulator FlhC</fullName>
    </submittedName>
</protein>
<organism evidence="9 10">
    <name type="scientific">Candidatus Thiodiazotropha taylori</name>
    <dbReference type="NCBI Taxonomy" id="2792791"/>
    <lineage>
        <taxon>Bacteria</taxon>
        <taxon>Pseudomonadati</taxon>
        <taxon>Pseudomonadota</taxon>
        <taxon>Gammaproteobacteria</taxon>
        <taxon>Chromatiales</taxon>
        <taxon>Sedimenticolaceae</taxon>
        <taxon>Candidatus Thiodiazotropha</taxon>
    </lineage>
</organism>
<dbReference type="EMBL" id="JAHHGM010000005">
    <property type="protein sequence ID" value="MBT2988844.1"/>
    <property type="molecule type" value="Genomic_DNA"/>
</dbReference>
<dbReference type="GO" id="GO:0044781">
    <property type="term" value="P:bacterial-type flagellum organization"/>
    <property type="evidence" value="ECO:0007669"/>
    <property type="project" value="UniProtKB-KW"/>
</dbReference>
<keyword evidence="9" id="KW-0969">Cilium</keyword>
<accession>A0A944M7U1</accession>
<sequence>MEGGKSDQLLALITGSGSEASALGKIEFVNQARNALDAVRLIQLGARAALVCQLTGLTKKAVTSLYPLLIDKQSRPGQAPFTDTWYLKSNQRMLHANVVWRLYQHLEEIGHSAARVLIHVYETYTQIMGAPLLTLSRAFFVPRLVAINEWYEQTCDHCGIAYIGPLGNDGSTCPACAEYFRYRCRCCGAPLEYLSSGRWKGICCGCHERPKQGKKINARGGFNGNP</sequence>
<keyword evidence="5" id="KW-0805">Transcription regulation</keyword>
<evidence type="ECO:0000256" key="5">
    <source>
        <dbReference type="ARBA" id="ARBA00023015"/>
    </source>
</evidence>
<keyword evidence="4" id="KW-0862">Zinc</keyword>
<proteinExistence type="predicted"/>
<gene>
    <name evidence="9" type="ORF">KME65_07745</name>
</gene>
<evidence type="ECO:0000256" key="8">
    <source>
        <dbReference type="ARBA" id="ARBA00023163"/>
    </source>
</evidence>
<evidence type="ECO:0000313" key="10">
    <source>
        <dbReference type="Proteomes" id="UP000770889"/>
    </source>
</evidence>
<keyword evidence="1" id="KW-0963">Cytoplasm</keyword>
<keyword evidence="2" id="KW-0479">Metal-binding</keyword>
<keyword evidence="7" id="KW-0010">Activator</keyword>
<evidence type="ECO:0000256" key="6">
    <source>
        <dbReference type="ARBA" id="ARBA00023125"/>
    </source>
</evidence>
<keyword evidence="6" id="KW-0238">DNA-binding</keyword>
<evidence type="ECO:0000256" key="1">
    <source>
        <dbReference type="ARBA" id="ARBA00022490"/>
    </source>
</evidence>
<keyword evidence="9" id="KW-0282">Flagellum</keyword>
<dbReference type="GO" id="GO:1902208">
    <property type="term" value="P:regulation of bacterial-type flagellum assembly"/>
    <property type="evidence" value="ECO:0007669"/>
    <property type="project" value="InterPro"/>
</dbReference>
<name>A0A944M7U1_9GAMM</name>
<keyword evidence="8" id="KW-0804">Transcription</keyword>
<evidence type="ECO:0000313" key="9">
    <source>
        <dbReference type="EMBL" id="MBT2988844.1"/>
    </source>
</evidence>
<dbReference type="Proteomes" id="UP000770889">
    <property type="component" value="Unassembled WGS sequence"/>
</dbReference>
<dbReference type="SUPFAM" id="SSF160930">
    <property type="entry name" value="FlhC-like"/>
    <property type="match status" value="1"/>
</dbReference>
<keyword evidence="3" id="KW-1005">Bacterial flagellum biogenesis</keyword>
<dbReference type="AlphaFoldDB" id="A0A944M7U1"/>
<reference evidence="9 10" key="1">
    <citation type="submission" date="2021-05" db="EMBL/GenBank/DDBJ databases">
        <title>Genetic and Functional Diversity in Clade A Lucinid endosymbionts from the Bahamas.</title>
        <authorList>
            <person name="Giani N.M."/>
            <person name="Engel A.S."/>
            <person name="Campbell B.J."/>
        </authorList>
    </citation>
    <scope>NUCLEOTIDE SEQUENCE [LARGE SCALE GENOMIC DNA]</scope>
    <source>
        <strain evidence="9">LUC16012Gg_MoonRockCtena</strain>
    </source>
</reference>
<evidence type="ECO:0000256" key="4">
    <source>
        <dbReference type="ARBA" id="ARBA00022833"/>
    </source>
</evidence>
<evidence type="ECO:0000256" key="2">
    <source>
        <dbReference type="ARBA" id="ARBA00022723"/>
    </source>
</evidence>
<dbReference type="InterPro" id="IPR007944">
    <property type="entry name" value="FlhC"/>
</dbReference>
<dbReference type="Pfam" id="PF05280">
    <property type="entry name" value="FlhC"/>
    <property type="match status" value="1"/>
</dbReference>
<dbReference type="GO" id="GO:0045893">
    <property type="term" value="P:positive regulation of DNA-templated transcription"/>
    <property type="evidence" value="ECO:0007669"/>
    <property type="project" value="InterPro"/>
</dbReference>
<evidence type="ECO:0000256" key="3">
    <source>
        <dbReference type="ARBA" id="ARBA00022795"/>
    </source>
</evidence>
<keyword evidence="9" id="KW-0966">Cell projection</keyword>
<dbReference type="GO" id="GO:0046872">
    <property type="term" value="F:metal ion binding"/>
    <property type="evidence" value="ECO:0007669"/>
    <property type="project" value="UniProtKB-KW"/>
</dbReference>
<dbReference type="GO" id="GO:0003677">
    <property type="term" value="F:DNA binding"/>
    <property type="evidence" value="ECO:0007669"/>
    <property type="project" value="UniProtKB-KW"/>
</dbReference>
<comment type="caution">
    <text evidence="9">The sequence shown here is derived from an EMBL/GenBank/DDBJ whole genome shotgun (WGS) entry which is preliminary data.</text>
</comment>
<evidence type="ECO:0000256" key="7">
    <source>
        <dbReference type="ARBA" id="ARBA00023159"/>
    </source>
</evidence>